<feature type="compositionally biased region" description="Low complexity" evidence="1">
    <location>
        <begin position="249"/>
        <end position="263"/>
    </location>
</feature>
<gene>
    <name evidence="2" type="ORF">FVE85_7473</name>
</gene>
<evidence type="ECO:0000313" key="3">
    <source>
        <dbReference type="Proteomes" id="UP000324585"/>
    </source>
</evidence>
<reference evidence="3" key="1">
    <citation type="journal article" date="2019" name="Nat. Commun.">
        <title>Expansion of phycobilisome linker gene families in mesophilic red algae.</title>
        <authorList>
            <person name="Lee J."/>
            <person name="Kim D."/>
            <person name="Bhattacharya D."/>
            <person name="Yoon H.S."/>
        </authorList>
    </citation>
    <scope>NUCLEOTIDE SEQUENCE [LARGE SCALE GENOMIC DNA]</scope>
    <source>
        <strain evidence="3">CCMP 1328</strain>
    </source>
</reference>
<keyword evidence="3" id="KW-1185">Reference proteome</keyword>
<dbReference type="AlphaFoldDB" id="A0A5J4Z9S2"/>
<protein>
    <submittedName>
        <fullName evidence="2">Uncharacterized protein</fullName>
    </submittedName>
</protein>
<organism evidence="2 3">
    <name type="scientific">Porphyridium purpureum</name>
    <name type="common">Red alga</name>
    <name type="synonym">Porphyridium cruentum</name>
    <dbReference type="NCBI Taxonomy" id="35688"/>
    <lineage>
        <taxon>Eukaryota</taxon>
        <taxon>Rhodophyta</taxon>
        <taxon>Bangiophyceae</taxon>
        <taxon>Porphyridiales</taxon>
        <taxon>Porphyridiaceae</taxon>
        <taxon>Porphyridium</taxon>
    </lineage>
</organism>
<sequence length="496" mass="54369">MVSAVTPSEEARSPVPELVVPVWLMRAVSVVASASSSLWVLVSELGLHGCMLNCDESTLNGLLRELELEEKNMAAPVDLLNYDPMEVYVALGMWLEEHWKKAVDQRLRLNVVMAAESTFRRVAELRRAIAALPPHAHQLLLVLLRLIAQGFRRALPVGSLRSASSSSMLHHFSPLLINMFDRNTSASVGLFGPLLFADSELWSETGSQDDLQQTHAREGVDPVDEISAMRAENAFCCLYNMQRDIFTDSSPSTPSVPQSQAASYQVSPVRPSAALHGRTTDHHLSQQQSDMQLQETIYSQPSSGSDSGAAGGAAAAAAEESPSRHGIVGGEETSVLMREMRDLREELKGTQIALQHALHQMRTEIPAKMLEYLDLVNFWANLGYLPGGGRQRSFAVGTDPQQHMRANEFEPKRHGLDVEQHVTIQGFEADVPNADIPASPFTSSSPQLLSDGAWRRAINVGHECETEGGAMATAPDGHTQKVRVFRSGRWVEEPEA</sequence>
<feature type="region of interest" description="Disordered" evidence="1">
    <location>
        <begin position="297"/>
        <end position="327"/>
    </location>
</feature>
<evidence type="ECO:0000256" key="1">
    <source>
        <dbReference type="SAM" id="MobiDB-lite"/>
    </source>
</evidence>
<proteinExistence type="predicted"/>
<comment type="caution">
    <text evidence="2">The sequence shown here is derived from an EMBL/GenBank/DDBJ whole genome shotgun (WGS) entry which is preliminary data.</text>
</comment>
<evidence type="ECO:0000313" key="2">
    <source>
        <dbReference type="EMBL" id="KAA8499888.1"/>
    </source>
</evidence>
<feature type="region of interest" description="Disordered" evidence="1">
    <location>
        <begin position="249"/>
        <end position="269"/>
    </location>
</feature>
<dbReference type="Proteomes" id="UP000324585">
    <property type="component" value="Unassembled WGS sequence"/>
</dbReference>
<name>A0A5J4Z9S2_PORPP</name>
<feature type="compositionally biased region" description="Low complexity" evidence="1">
    <location>
        <begin position="302"/>
        <end position="318"/>
    </location>
</feature>
<dbReference type="EMBL" id="VRMN01000001">
    <property type="protein sequence ID" value="KAA8499888.1"/>
    <property type="molecule type" value="Genomic_DNA"/>
</dbReference>
<accession>A0A5J4Z9S2</accession>